<sequence length="161" mass="18782">MTSSKVLSPSLVIVPGKGQVFLNFLSCYFKRPKKNDSRNLNLNLRNSNNLIEPMAKSKFGEKTFELINCFVIKRSIVNQSLELKLELWRTKTCSKEKQFFLEHRIFKIRDFVEILPELNSQTSNWKIIKGSEVDKEQSRITKIEKTKKSIQKILVILSAKF</sequence>
<name>A0A3M7RWX5_BRAPC</name>
<gene>
    <name evidence="1" type="ORF">BpHYR1_049230</name>
</gene>
<accession>A0A3M7RWX5</accession>
<dbReference type="EMBL" id="REGN01002441">
    <property type="protein sequence ID" value="RNA28073.1"/>
    <property type="molecule type" value="Genomic_DNA"/>
</dbReference>
<comment type="caution">
    <text evidence="1">The sequence shown here is derived from an EMBL/GenBank/DDBJ whole genome shotgun (WGS) entry which is preliminary data.</text>
</comment>
<protein>
    <submittedName>
        <fullName evidence="1">Uncharacterized protein</fullName>
    </submittedName>
</protein>
<dbReference type="Proteomes" id="UP000276133">
    <property type="component" value="Unassembled WGS sequence"/>
</dbReference>
<organism evidence="1 2">
    <name type="scientific">Brachionus plicatilis</name>
    <name type="common">Marine rotifer</name>
    <name type="synonym">Brachionus muelleri</name>
    <dbReference type="NCBI Taxonomy" id="10195"/>
    <lineage>
        <taxon>Eukaryota</taxon>
        <taxon>Metazoa</taxon>
        <taxon>Spiralia</taxon>
        <taxon>Gnathifera</taxon>
        <taxon>Rotifera</taxon>
        <taxon>Eurotatoria</taxon>
        <taxon>Monogononta</taxon>
        <taxon>Pseudotrocha</taxon>
        <taxon>Ploima</taxon>
        <taxon>Brachionidae</taxon>
        <taxon>Brachionus</taxon>
    </lineage>
</organism>
<proteinExistence type="predicted"/>
<dbReference type="AlphaFoldDB" id="A0A3M7RWX5"/>
<keyword evidence="2" id="KW-1185">Reference proteome</keyword>
<reference evidence="1 2" key="1">
    <citation type="journal article" date="2018" name="Sci. Rep.">
        <title>Genomic signatures of local adaptation to the degree of environmental predictability in rotifers.</title>
        <authorList>
            <person name="Franch-Gras L."/>
            <person name="Hahn C."/>
            <person name="Garcia-Roger E.M."/>
            <person name="Carmona M.J."/>
            <person name="Serra M."/>
            <person name="Gomez A."/>
        </authorList>
    </citation>
    <scope>NUCLEOTIDE SEQUENCE [LARGE SCALE GENOMIC DNA]</scope>
    <source>
        <strain evidence="1">HYR1</strain>
    </source>
</reference>
<evidence type="ECO:0000313" key="1">
    <source>
        <dbReference type="EMBL" id="RNA28073.1"/>
    </source>
</evidence>
<evidence type="ECO:0000313" key="2">
    <source>
        <dbReference type="Proteomes" id="UP000276133"/>
    </source>
</evidence>